<keyword evidence="5" id="KW-0547">Nucleotide-binding</keyword>
<dbReference type="PANTHER" id="PTHR44936:SF9">
    <property type="entry name" value="SENSOR PROTEIN CREC"/>
    <property type="match status" value="1"/>
</dbReference>
<evidence type="ECO:0000256" key="7">
    <source>
        <dbReference type="ARBA" id="ARBA00022840"/>
    </source>
</evidence>
<dbReference type="Proteomes" id="UP000604341">
    <property type="component" value="Unassembled WGS sequence"/>
</dbReference>
<dbReference type="EMBL" id="BMPE01000025">
    <property type="protein sequence ID" value="GGL17528.1"/>
    <property type="molecule type" value="Genomic_DNA"/>
</dbReference>
<feature type="domain" description="HAMP" evidence="10">
    <location>
        <begin position="230"/>
        <end position="282"/>
    </location>
</feature>
<evidence type="ECO:0000256" key="2">
    <source>
        <dbReference type="ARBA" id="ARBA00012438"/>
    </source>
</evidence>
<comment type="catalytic activity">
    <reaction evidence="1">
        <text>ATP + protein L-histidine = ADP + protein N-phospho-L-histidine.</text>
        <dbReference type="EC" id="2.7.13.3"/>
    </reaction>
</comment>
<keyword evidence="7" id="KW-0067">ATP-binding</keyword>
<evidence type="ECO:0000256" key="1">
    <source>
        <dbReference type="ARBA" id="ARBA00000085"/>
    </source>
</evidence>
<keyword evidence="3" id="KW-0597">Phosphoprotein</keyword>
<keyword evidence="8" id="KW-0902">Two-component regulatory system</keyword>
<dbReference type="Gene3D" id="6.10.340.10">
    <property type="match status" value="1"/>
</dbReference>
<evidence type="ECO:0000256" key="6">
    <source>
        <dbReference type="ARBA" id="ARBA00022777"/>
    </source>
</evidence>
<evidence type="ECO:0000256" key="8">
    <source>
        <dbReference type="ARBA" id="ARBA00023012"/>
    </source>
</evidence>
<dbReference type="RefSeq" id="WP_189070795.1">
    <property type="nucleotide sequence ID" value="NZ_BMPE01000025.1"/>
</dbReference>
<evidence type="ECO:0000256" key="9">
    <source>
        <dbReference type="SAM" id="Phobius"/>
    </source>
</evidence>
<evidence type="ECO:0000256" key="3">
    <source>
        <dbReference type="ARBA" id="ARBA00022553"/>
    </source>
</evidence>
<keyword evidence="12" id="KW-1185">Reference proteome</keyword>
<sequence>MTTASPTLSTLDPARPAPRRSIGTFLLALTLLPATAVGVTWAGSTLLTQAPQHRALLLQGGTQTAQAFSDRILDLGEQSGQDLTSPELRAGVQVRAEDLLRAGTLPVTDVAVTDRTGQVVVAYDRSSGAGTGAAEENIVTRWQAKTGTLAPDVQALARAALKADRPLTRTLPGRGVTLTATPITGGAGVTVLALDEAVIQRGVRASLVQSIVLLGVVLLAATVAASLVARRLITRIQQLTQAAQAVSEGELDTPIPITGRDELTTLSESVARLAESSRIALSRL</sequence>
<keyword evidence="9" id="KW-0472">Membrane</keyword>
<dbReference type="InterPro" id="IPR003660">
    <property type="entry name" value="HAMP_dom"/>
</dbReference>
<comment type="caution">
    <text evidence="11">The sequence shown here is derived from an EMBL/GenBank/DDBJ whole genome shotgun (WGS) entry which is preliminary data.</text>
</comment>
<evidence type="ECO:0000256" key="4">
    <source>
        <dbReference type="ARBA" id="ARBA00022679"/>
    </source>
</evidence>
<keyword evidence="9" id="KW-1133">Transmembrane helix</keyword>
<dbReference type="InterPro" id="IPR050980">
    <property type="entry name" value="2C_sensor_his_kinase"/>
</dbReference>
<evidence type="ECO:0000259" key="10">
    <source>
        <dbReference type="PROSITE" id="PS50885"/>
    </source>
</evidence>
<dbReference type="SMART" id="SM00304">
    <property type="entry name" value="HAMP"/>
    <property type="match status" value="1"/>
</dbReference>
<dbReference type="CDD" id="cd06225">
    <property type="entry name" value="HAMP"/>
    <property type="match status" value="1"/>
</dbReference>
<accession>A0ABQ2FQR4</accession>
<protein>
    <recommendedName>
        <fullName evidence="2">histidine kinase</fullName>
        <ecNumber evidence="2">2.7.13.3</ecNumber>
    </recommendedName>
</protein>
<evidence type="ECO:0000313" key="12">
    <source>
        <dbReference type="Proteomes" id="UP000604341"/>
    </source>
</evidence>
<name>A0ABQ2FQR4_9DEIO</name>
<evidence type="ECO:0000313" key="11">
    <source>
        <dbReference type="EMBL" id="GGL17528.1"/>
    </source>
</evidence>
<organism evidence="11 12">
    <name type="scientific">Deinococcus radiotolerans</name>
    <dbReference type="NCBI Taxonomy" id="1309407"/>
    <lineage>
        <taxon>Bacteria</taxon>
        <taxon>Thermotogati</taxon>
        <taxon>Deinococcota</taxon>
        <taxon>Deinococci</taxon>
        <taxon>Deinococcales</taxon>
        <taxon>Deinococcaceae</taxon>
        <taxon>Deinococcus</taxon>
    </lineage>
</organism>
<evidence type="ECO:0000256" key="5">
    <source>
        <dbReference type="ARBA" id="ARBA00022741"/>
    </source>
</evidence>
<dbReference type="PANTHER" id="PTHR44936">
    <property type="entry name" value="SENSOR PROTEIN CREC"/>
    <property type="match status" value="1"/>
</dbReference>
<proteinExistence type="predicted"/>
<keyword evidence="4" id="KW-0808">Transferase</keyword>
<dbReference type="PROSITE" id="PS50885">
    <property type="entry name" value="HAMP"/>
    <property type="match status" value="1"/>
</dbReference>
<keyword evidence="9" id="KW-0812">Transmembrane</keyword>
<dbReference type="EC" id="2.7.13.3" evidence="2"/>
<gene>
    <name evidence="11" type="ORF">GCM10010844_40450</name>
</gene>
<reference evidence="12" key="1">
    <citation type="journal article" date="2019" name="Int. J. Syst. Evol. Microbiol.">
        <title>The Global Catalogue of Microorganisms (GCM) 10K type strain sequencing project: providing services to taxonomists for standard genome sequencing and annotation.</title>
        <authorList>
            <consortium name="The Broad Institute Genomics Platform"/>
            <consortium name="The Broad Institute Genome Sequencing Center for Infectious Disease"/>
            <person name="Wu L."/>
            <person name="Ma J."/>
        </authorList>
    </citation>
    <scope>NUCLEOTIDE SEQUENCE [LARGE SCALE GENOMIC DNA]</scope>
    <source>
        <strain evidence="12">JCM 19173</strain>
    </source>
</reference>
<dbReference type="Pfam" id="PF00672">
    <property type="entry name" value="HAMP"/>
    <property type="match status" value="1"/>
</dbReference>
<feature type="transmembrane region" description="Helical" evidence="9">
    <location>
        <begin position="207"/>
        <end position="229"/>
    </location>
</feature>
<dbReference type="SUPFAM" id="SSF158472">
    <property type="entry name" value="HAMP domain-like"/>
    <property type="match status" value="1"/>
</dbReference>
<keyword evidence="6" id="KW-0418">Kinase</keyword>